<dbReference type="Pfam" id="PF26363">
    <property type="entry name" value="Phospholipase-like"/>
    <property type="match status" value="1"/>
</dbReference>
<dbReference type="GO" id="GO:0006629">
    <property type="term" value="P:lipid metabolic process"/>
    <property type="evidence" value="ECO:0007669"/>
    <property type="project" value="InterPro"/>
</dbReference>
<dbReference type="AlphaFoldDB" id="A0A1I2LN91"/>
<dbReference type="OrthoDB" id="9762420at2"/>
<dbReference type="InterPro" id="IPR029058">
    <property type="entry name" value="AB_hydrolase_fold"/>
</dbReference>
<dbReference type="STRING" id="1045558.SAMN05216175_101101"/>
<keyword evidence="2" id="KW-1185">Reference proteome</keyword>
<dbReference type="EMBL" id="FOOU01000001">
    <property type="protein sequence ID" value="SFF79930.1"/>
    <property type="molecule type" value="Genomic_DNA"/>
</dbReference>
<dbReference type="Proteomes" id="UP000198623">
    <property type="component" value="Unassembled WGS sequence"/>
</dbReference>
<protein>
    <submittedName>
        <fullName evidence="1">Lipase (Class 3)</fullName>
    </submittedName>
</protein>
<proteinExistence type="predicted"/>
<dbReference type="RefSeq" id="WP_090723041.1">
    <property type="nucleotide sequence ID" value="NZ_FOOU01000001.1"/>
</dbReference>
<reference evidence="2" key="1">
    <citation type="submission" date="2016-10" db="EMBL/GenBank/DDBJ databases">
        <authorList>
            <person name="Varghese N."/>
            <person name="Submissions S."/>
        </authorList>
    </citation>
    <scope>NUCLEOTIDE SEQUENCE [LARGE SCALE GENOMIC DNA]</scope>
    <source>
        <strain evidence="2">CGMCC 1.10971</strain>
    </source>
</reference>
<organism evidence="1 2">
    <name type="scientific">Neptunomonas qingdaonensis</name>
    <dbReference type="NCBI Taxonomy" id="1045558"/>
    <lineage>
        <taxon>Bacteria</taxon>
        <taxon>Pseudomonadati</taxon>
        <taxon>Pseudomonadota</taxon>
        <taxon>Gammaproteobacteria</taxon>
        <taxon>Oceanospirillales</taxon>
        <taxon>Oceanospirillaceae</taxon>
        <taxon>Neptunomonas</taxon>
    </lineage>
</organism>
<evidence type="ECO:0000313" key="2">
    <source>
        <dbReference type="Proteomes" id="UP000198623"/>
    </source>
</evidence>
<evidence type="ECO:0000313" key="1">
    <source>
        <dbReference type="EMBL" id="SFF79930.1"/>
    </source>
</evidence>
<name>A0A1I2LN91_9GAMM</name>
<dbReference type="SUPFAM" id="SSF53474">
    <property type="entry name" value="alpha/beta-Hydrolases"/>
    <property type="match status" value="1"/>
</dbReference>
<dbReference type="Gene3D" id="3.40.50.1820">
    <property type="entry name" value="alpha/beta hydrolase"/>
    <property type="match status" value="1"/>
</dbReference>
<sequence>MKKKIQSMTAEVAGDLAIYAMMSANAYKKKAKRVRFDLNKLGWQQVDLNGKLTDKPAKVHKISGLAYNIYEKVGTNKVVFAFRGTDSKNDYLWANLSVPPFNFQYRQARKAIRKYLIEHRNKDVVATGHSLGGGLALSVSVRLGVKAFAFDPSPRVFDGLGNVHKPAERVIVYQKGEILRLVRKLWKKDNEVVKRKNVYECNYPKVFKGKSKHRGDLLAKGLLVEGATANPELSLDLAFIVS</sequence>
<accession>A0A1I2LN91</accession>
<gene>
    <name evidence="1" type="ORF">SAMN05216175_101101</name>
</gene>